<protein>
    <recommendedName>
        <fullName evidence="5">dihydropyrimidinase</fullName>
        <ecNumber evidence="5">3.5.2.2</ecNumber>
    </recommendedName>
</protein>
<evidence type="ECO:0000256" key="3">
    <source>
        <dbReference type="ARBA" id="ARBA00022553"/>
    </source>
</evidence>
<dbReference type="InterPro" id="IPR032466">
    <property type="entry name" value="Metal_Hydrolase"/>
</dbReference>
<reference evidence="9 10" key="1">
    <citation type="journal article" date="2017" name="Mol. Biol. Evol.">
        <title>The 4-celled Tetrabaena socialis nuclear genome reveals the essential components for genetic control of cell number at the origin of multicellularity in the volvocine lineage.</title>
        <authorList>
            <person name="Featherston J."/>
            <person name="Arakaki Y."/>
            <person name="Hanschen E.R."/>
            <person name="Ferris P.J."/>
            <person name="Michod R.E."/>
            <person name="Olson B.J.S.C."/>
            <person name="Nozaki H."/>
            <person name="Durand P.M."/>
        </authorList>
    </citation>
    <scope>NUCLEOTIDE SEQUENCE [LARGE SCALE GENOMIC DNA]</scope>
    <source>
        <strain evidence="9 10">NIES-571</strain>
    </source>
</reference>
<dbReference type="EC" id="3.5.2.2" evidence="5"/>
<dbReference type="Proteomes" id="UP000236333">
    <property type="component" value="Unassembled WGS sequence"/>
</dbReference>
<dbReference type="Gene3D" id="3.20.20.140">
    <property type="entry name" value="Metal-dependent hydrolases"/>
    <property type="match status" value="2"/>
</dbReference>
<feature type="signal peptide" evidence="7">
    <location>
        <begin position="1"/>
        <end position="24"/>
    </location>
</feature>
<dbReference type="InterPro" id="IPR011059">
    <property type="entry name" value="Metal-dep_hydrolase_composite"/>
</dbReference>
<organism evidence="9 10">
    <name type="scientific">Tetrabaena socialis</name>
    <dbReference type="NCBI Taxonomy" id="47790"/>
    <lineage>
        <taxon>Eukaryota</taxon>
        <taxon>Viridiplantae</taxon>
        <taxon>Chlorophyta</taxon>
        <taxon>core chlorophytes</taxon>
        <taxon>Chlorophyceae</taxon>
        <taxon>CS clade</taxon>
        <taxon>Chlamydomonadales</taxon>
        <taxon>Tetrabaenaceae</taxon>
        <taxon>Tetrabaena</taxon>
    </lineage>
</organism>
<evidence type="ECO:0000256" key="1">
    <source>
        <dbReference type="ARBA" id="ARBA00001947"/>
    </source>
</evidence>
<dbReference type="InterPro" id="IPR006680">
    <property type="entry name" value="Amidohydro-rel"/>
</dbReference>
<comment type="similarity">
    <text evidence="2">Belongs to the metallo-dependent hydrolases superfamily. Hydantoinase/dihydropyrimidinase family.</text>
</comment>
<evidence type="ECO:0000313" key="10">
    <source>
        <dbReference type="Proteomes" id="UP000236333"/>
    </source>
</evidence>
<dbReference type="SUPFAM" id="SSF51556">
    <property type="entry name" value="Metallo-dependent hydrolases"/>
    <property type="match status" value="1"/>
</dbReference>
<feature type="domain" description="Amidohydrolase-related" evidence="8">
    <location>
        <begin position="99"/>
        <end position="187"/>
    </location>
</feature>
<name>A0A2J7ZW81_9CHLO</name>
<dbReference type="GO" id="GO:0006208">
    <property type="term" value="P:pyrimidine nucleobase catabolic process"/>
    <property type="evidence" value="ECO:0007669"/>
    <property type="project" value="TreeGrafter"/>
</dbReference>
<evidence type="ECO:0000256" key="2">
    <source>
        <dbReference type="ARBA" id="ARBA00008829"/>
    </source>
</evidence>
<dbReference type="Pfam" id="PF01979">
    <property type="entry name" value="Amidohydro_1"/>
    <property type="match status" value="1"/>
</dbReference>
<keyword evidence="7" id="KW-0732">Signal</keyword>
<comment type="cofactor">
    <cofactor evidence="1">
        <name>Zn(2+)</name>
        <dbReference type="ChEBI" id="CHEBI:29105"/>
    </cofactor>
</comment>
<keyword evidence="3" id="KW-0597">Phosphoprotein</keyword>
<dbReference type="SUPFAM" id="SSF51338">
    <property type="entry name" value="Composite domain of metallo-dependent hydrolases"/>
    <property type="match status" value="2"/>
</dbReference>
<dbReference type="EMBL" id="PGGS01000381">
    <property type="protein sequence ID" value="PNH04524.1"/>
    <property type="molecule type" value="Genomic_DNA"/>
</dbReference>
<dbReference type="OrthoDB" id="1924787at2759"/>
<accession>A0A2J7ZW81</accession>
<dbReference type="AlphaFoldDB" id="A0A2J7ZW81"/>
<evidence type="ECO:0000259" key="8">
    <source>
        <dbReference type="Pfam" id="PF01979"/>
    </source>
</evidence>
<dbReference type="GO" id="GO:0004157">
    <property type="term" value="F:dihydropyrimidinase activity"/>
    <property type="evidence" value="ECO:0007669"/>
    <property type="project" value="UniProtKB-EC"/>
</dbReference>
<sequence length="259" mass="27450">MHQRFPVSQARVLALVLLLARAYGKEGGAGGIILVKGGTVVNHDQQMLADVLIRGGLIAEVAPGIEALASGVLQKAAGRNDFRKIPNGVNGIEERMHVTWQEMVVSGLSTPSDFVRMTSTAAAQTFNLYPRKGRVAVGSDADIAVLDPRVNHTLGVGAHHSRVDVNVYEGRVVQGKVVSTISRGRLVWHQGRLRVEAGSGRFVPRRPHGPLFQGLDEQRRRAMTFPYGPTPVARDGGGGSGGDEAAAAEQQACSAAGVL</sequence>
<evidence type="ECO:0000256" key="6">
    <source>
        <dbReference type="SAM" id="MobiDB-lite"/>
    </source>
</evidence>
<feature type="region of interest" description="Disordered" evidence="6">
    <location>
        <begin position="227"/>
        <end position="247"/>
    </location>
</feature>
<comment type="catalytic activity">
    <reaction evidence="4">
        <text>5,6-dihydrouracil + H2O = 3-(carbamoylamino)propanoate + H(+)</text>
        <dbReference type="Rhea" id="RHEA:16121"/>
        <dbReference type="ChEBI" id="CHEBI:11892"/>
        <dbReference type="ChEBI" id="CHEBI:15377"/>
        <dbReference type="ChEBI" id="CHEBI:15378"/>
        <dbReference type="ChEBI" id="CHEBI:15901"/>
        <dbReference type="EC" id="3.5.2.2"/>
    </reaction>
</comment>
<dbReference type="PANTHER" id="PTHR11647:SF1">
    <property type="entry name" value="COLLAPSIN RESPONSE MEDIATOR PROTEIN"/>
    <property type="match status" value="1"/>
</dbReference>
<dbReference type="GO" id="GO:0005829">
    <property type="term" value="C:cytosol"/>
    <property type="evidence" value="ECO:0007669"/>
    <property type="project" value="TreeGrafter"/>
</dbReference>
<dbReference type="Gene3D" id="2.30.40.10">
    <property type="entry name" value="Urease, subunit C, domain 1"/>
    <property type="match status" value="1"/>
</dbReference>
<gene>
    <name evidence="9" type="ORF">TSOC_009296</name>
</gene>
<evidence type="ECO:0000256" key="5">
    <source>
        <dbReference type="ARBA" id="ARBA00039113"/>
    </source>
</evidence>
<feature type="chain" id="PRO_5014446076" description="dihydropyrimidinase" evidence="7">
    <location>
        <begin position="25"/>
        <end position="259"/>
    </location>
</feature>
<comment type="caution">
    <text evidence="9">The sequence shown here is derived from an EMBL/GenBank/DDBJ whole genome shotgun (WGS) entry which is preliminary data.</text>
</comment>
<proteinExistence type="inferred from homology"/>
<evidence type="ECO:0000313" key="9">
    <source>
        <dbReference type="EMBL" id="PNH04524.1"/>
    </source>
</evidence>
<evidence type="ECO:0000256" key="4">
    <source>
        <dbReference type="ARBA" id="ARBA00036696"/>
    </source>
</evidence>
<dbReference type="PANTHER" id="PTHR11647">
    <property type="entry name" value="HYDRANTOINASE/DIHYDROPYRIMIDINASE FAMILY MEMBER"/>
    <property type="match status" value="1"/>
</dbReference>
<keyword evidence="10" id="KW-1185">Reference proteome</keyword>
<dbReference type="InterPro" id="IPR050378">
    <property type="entry name" value="Metallo-dep_Hydrolases_sf"/>
</dbReference>
<dbReference type="FunFam" id="3.20.20.140:FF:000217">
    <property type="entry name" value="Dihydropyrimidinase-related protein 1"/>
    <property type="match status" value="1"/>
</dbReference>
<evidence type="ECO:0000256" key="7">
    <source>
        <dbReference type="SAM" id="SignalP"/>
    </source>
</evidence>